<gene>
    <name evidence="1" type="ORF">DR999_PMT21145</name>
</gene>
<name>A0A4D9DQD5_9SAUR</name>
<reference evidence="1 2" key="2">
    <citation type="submission" date="2019-04" db="EMBL/GenBank/DDBJ databases">
        <title>The genome sequence of big-headed turtle.</title>
        <authorList>
            <person name="Gong S."/>
        </authorList>
    </citation>
    <scope>NUCLEOTIDE SEQUENCE [LARGE SCALE GENOMIC DNA]</scope>
    <source>
        <strain evidence="1">DO16091913</strain>
        <tissue evidence="1">Muscle</tissue>
    </source>
</reference>
<evidence type="ECO:0000313" key="2">
    <source>
        <dbReference type="Proteomes" id="UP000297703"/>
    </source>
</evidence>
<dbReference type="EMBL" id="QXTE01000541">
    <property type="protein sequence ID" value="TFJ97032.1"/>
    <property type="molecule type" value="Genomic_DNA"/>
</dbReference>
<sequence>MKVWVKRVKIPPGNTFWVALGISPSEASWASGSPAQRALGPRAELKPSAVPCFRSSLPSGGSPRLMAAVALWELGGWWEMVTIQGLSLGQSGPMQAGRGSLKAALASLPPPSDGQNPFLSSRLASLKCPREPGAGPQHLHAPVPSAVGPLPSCHPQARALADIQLYLP</sequence>
<accession>A0A4D9DQD5</accession>
<keyword evidence="2" id="KW-1185">Reference proteome</keyword>
<comment type="caution">
    <text evidence="1">The sequence shown here is derived from an EMBL/GenBank/DDBJ whole genome shotgun (WGS) entry which is preliminary data.</text>
</comment>
<organism evidence="1 2">
    <name type="scientific">Platysternon megacephalum</name>
    <name type="common">big-headed turtle</name>
    <dbReference type="NCBI Taxonomy" id="55544"/>
    <lineage>
        <taxon>Eukaryota</taxon>
        <taxon>Metazoa</taxon>
        <taxon>Chordata</taxon>
        <taxon>Craniata</taxon>
        <taxon>Vertebrata</taxon>
        <taxon>Euteleostomi</taxon>
        <taxon>Archelosauria</taxon>
        <taxon>Testudinata</taxon>
        <taxon>Testudines</taxon>
        <taxon>Cryptodira</taxon>
        <taxon>Durocryptodira</taxon>
        <taxon>Testudinoidea</taxon>
        <taxon>Platysternidae</taxon>
        <taxon>Platysternon</taxon>
    </lineage>
</organism>
<dbReference type="AlphaFoldDB" id="A0A4D9DQD5"/>
<proteinExistence type="predicted"/>
<evidence type="ECO:0000313" key="1">
    <source>
        <dbReference type="EMBL" id="TFJ97032.1"/>
    </source>
</evidence>
<reference evidence="1 2" key="1">
    <citation type="submission" date="2019-04" db="EMBL/GenBank/DDBJ databases">
        <title>Draft genome of the big-headed turtle Platysternon megacephalum.</title>
        <authorList>
            <person name="Gong S."/>
        </authorList>
    </citation>
    <scope>NUCLEOTIDE SEQUENCE [LARGE SCALE GENOMIC DNA]</scope>
    <source>
        <strain evidence="1">DO16091913</strain>
        <tissue evidence="1">Muscle</tissue>
    </source>
</reference>
<dbReference type="Proteomes" id="UP000297703">
    <property type="component" value="Unassembled WGS sequence"/>
</dbReference>
<protein>
    <submittedName>
        <fullName evidence="1">Uroplakin-3b-like</fullName>
    </submittedName>
</protein>